<dbReference type="OrthoDB" id="550424at2759"/>
<evidence type="ECO:0000259" key="7">
    <source>
        <dbReference type="PROSITE" id="PS50076"/>
    </source>
</evidence>
<dbReference type="GO" id="GO:0072655">
    <property type="term" value="P:establishment of protein localization to mitochondrion"/>
    <property type="evidence" value="ECO:0007669"/>
    <property type="project" value="UniProtKB-ARBA"/>
</dbReference>
<dbReference type="InterPro" id="IPR001305">
    <property type="entry name" value="HSP_DnaJ_Cys-rich_dom"/>
</dbReference>
<dbReference type="GO" id="GO:0030544">
    <property type="term" value="F:Hsp70 protein binding"/>
    <property type="evidence" value="ECO:0007669"/>
    <property type="project" value="InterPro"/>
</dbReference>
<dbReference type="Pfam" id="PF00684">
    <property type="entry name" value="DnaJ_CXXCXGXG"/>
    <property type="match status" value="1"/>
</dbReference>
<dbReference type="FunFam" id="2.60.260.20:FF:000003">
    <property type="entry name" value="DnaJ subfamily A member 2"/>
    <property type="match status" value="1"/>
</dbReference>
<dbReference type="Gene3D" id="1.10.287.110">
    <property type="entry name" value="DnaJ domain"/>
    <property type="match status" value="1"/>
</dbReference>
<evidence type="ECO:0000256" key="1">
    <source>
        <dbReference type="ARBA" id="ARBA00022723"/>
    </source>
</evidence>
<feature type="domain" description="CR-type" evidence="8">
    <location>
        <begin position="127"/>
        <end position="214"/>
    </location>
</feature>
<dbReference type="CDD" id="cd10747">
    <property type="entry name" value="DnaJ_C"/>
    <property type="match status" value="1"/>
</dbReference>
<keyword evidence="3 6" id="KW-0863">Zinc-finger</keyword>
<dbReference type="Gene3D" id="2.60.260.20">
    <property type="entry name" value="Urease metallochaperone UreE, N-terminal domain"/>
    <property type="match status" value="2"/>
</dbReference>
<dbReference type="PROSITE" id="PS51188">
    <property type="entry name" value="ZF_CR"/>
    <property type="match status" value="1"/>
</dbReference>
<evidence type="ECO:0000313" key="10">
    <source>
        <dbReference type="Proteomes" id="UP000191024"/>
    </source>
</evidence>
<dbReference type="PANTHER" id="PTHR43888">
    <property type="entry name" value="DNAJ-LIKE-2, ISOFORM A-RELATED"/>
    <property type="match status" value="1"/>
</dbReference>
<dbReference type="Pfam" id="PF00226">
    <property type="entry name" value="DnaJ"/>
    <property type="match status" value="1"/>
</dbReference>
<dbReference type="SUPFAM" id="SSF49493">
    <property type="entry name" value="HSP40/DnaJ peptide-binding domain"/>
    <property type="match status" value="2"/>
</dbReference>
<reference evidence="10" key="1">
    <citation type="submission" date="2016-03" db="EMBL/GenBank/DDBJ databases">
        <authorList>
            <person name="Devillers H."/>
        </authorList>
    </citation>
    <scope>NUCLEOTIDE SEQUENCE [LARGE SCALE GENOMIC DNA]</scope>
</reference>
<evidence type="ECO:0000313" key="9">
    <source>
        <dbReference type="EMBL" id="SCV04374.1"/>
    </source>
</evidence>
<dbReference type="Proteomes" id="UP000191024">
    <property type="component" value="Chromosome H"/>
</dbReference>
<dbReference type="AlphaFoldDB" id="A0A1G4KIN7"/>
<dbReference type="CDD" id="cd06257">
    <property type="entry name" value="DnaJ"/>
    <property type="match status" value="1"/>
</dbReference>
<keyword evidence="5" id="KW-0143">Chaperone</keyword>
<dbReference type="Pfam" id="PF01556">
    <property type="entry name" value="DnaJ_C"/>
    <property type="match status" value="1"/>
</dbReference>
<evidence type="ECO:0000256" key="5">
    <source>
        <dbReference type="ARBA" id="ARBA00023186"/>
    </source>
</evidence>
<proteinExistence type="predicted"/>
<evidence type="ECO:0000259" key="8">
    <source>
        <dbReference type="PROSITE" id="PS51188"/>
    </source>
</evidence>
<dbReference type="PROSITE" id="PS00636">
    <property type="entry name" value="DNAJ_1"/>
    <property type="match status" value="1"/>
</dbReference>
<dbReference type="InterPro" id="IPR001623">
    <property type="entry name" value="DnaJ_domain"/>
</dbReference>
<keyword evidence="2" id="KW-0677">Repeat</keyword>
<dbReference type="InterPro" id="IPR002939">
    <property type="entry name" value="DnaJ_C"/>
</dbReference>
<protein>
    <submittedName>
        <fullName evidence="9">LAMI_0H15610g1_1</fullName>
    </submittedName>
</protein>
<keyword evidence="1 6" id="KW-0479">Metal-binding</keyword>
<gene>
    <name evidence="9" type="ORF">LAMI_0H15610G</name>
</gene>
<dbReference type="STRING" id="1230905.A0A1G4KIN7"/>
<dbReference type="SUPFAM" id="SSF57938">
    <property type="entry name" value="DnaJ/Hsp40 cysteine-rich domain"/>
    <property type="match status" value="1"/>
</dbReference>
<dbReference type="PRINTS" id="PR00625">
    <property type="entry name" value="JDOMAIN"/>
</dbReference>
<evidence type="ECO:0000256" key="2">
    <source>
        <dbReference type="ARBA" id="ARBA00022737"/>
    </source>
</evidence>
<dbReference type="EMBL" id="LT598468">
    <property type="protein sequence ID" value="SCV04374.1"/>
    <property type="molecule type" value="Genomic_DNA"/>
</dbReference>
<dbReference type="GO" id="GO:0006457">
    <property type="term" value="P:protein folding"/>
    <property type="evidence" value="ECO:0007669"/>
    <property type="project" value="InterPro"/>
</dbReference>
<dbReference type="CDD" id="cd10719">
    <property type="entry name" value="DnaJ_zf"/>
    <property type="match status" value="1"/>
</dbReference>
<dbReference type="PROSITE" id="PS50076">
    <property type="entry name" value="DNAJ_2"/>
    <property type="match status" value="1"/>
</dbReference>
<evidence type="ECO:0000256" key="4">
    <source>
        <dbReference type="ARBA" id="ARBA00022833"/>
    </source>
</evidence>
<dbReference type="GO" id="GO:0008270">
    <property type="term" value="F:zinc ion binding"/>
    <property type="evidence" value="ECO:0007669"/>
    <property type="project" value="UniProtKB-KW"/>
</dbReference>
<dbReference type="GO" id="GO:0001671">
    <property type="term" value="F:ATPase activator activity"/>
    <property type="evidence" value="ECO:0007669"/>
    <property type="project" value="UniProtKB-ARBA"/>
</dbReference>
<feature type="domain" description="J" evidence="7">
    <location>
        <begin position="2"/>
        <end position="70"/>
    </location>
</feature>
<dbReference type="GO" id="GO:0051082">
    <property type="term" value="F:unfolded protein binding"/>
    <property type="evidence" value="ECO:0007669"/>
    <property type="project" value="InterPro"/>
</dbReference>
<evidence type="ECO:0000256" key="3">
    <source>
        <dbReference type="ARBA" id="ARBA00022771"/>
    </source>
</evidence>
<dbReference type="InterPro" id="IPR044713">
    <property type="entry name" value="DNJA1/2-like"/>
</dbReference>
<dbReference type="Gene3D" id="2.10.230.10">
    <property type="entry name" value="Heat shock protein DnaJ, cysteine-rich domain"/>
    <property type="match status" value="1"/>
</dbReference>
<feature type="zinc finger region" description="CR-type" evidence="6">
    <location>
        <begin position="127"/>
        <end position="214"/>
    </location>
</feature>
<dbReference type="InterPro" id="IPR008971">
    <property type="entry name" value="HSP40/DnaJ_pept-bd"/>
</dbReference>
<dbReference type="InterPro" id="IPR036869">
    <property type="entry name" value="J_dom_sf"/>
</dbReference>
<keyword evidence="10" id="KW-1185">Reference proteome</keyword>
<dbReference type="InterPro" id="IPR018253">
    <property type="entry name" value="DnaJ_domain_CS"/>
</dbReference>
<dbReference type="InterPro" id="IPR036410">
    <property type="entry name" value="HSP_DnaJ_Cys-rich_dom_sf"/>
</dbReference>
<dbReference type="SUPFAM" id="SSF46565">
    <property type="entry name" value="Chaperone J-domain"/>
    <property type="match status" value="1"/>
</dbReference>
<name>A0A1G4KIN7_9SACH</name>
<dbReference type="SMART" id="SM00271">
    <property type="entry name" value="DnaJ"/>
    <property type="match status" value="1"/>
</dbReference>
<accession>A0A1G4KIN7</accession>
<sequence length="406" mass="45930">MDPYDTLGVDSSATQDEIRRAYRRLALQHHPDKVSDESLREKSEIRFKEIAAAYELLSDEQRRRNYDLYGQTDGEPGMSFGEDDFASFFQQFNQNGYDEPAAGTQRATRTPDVHVTLKLTMQELFNGRTIRFQAKRDVVCPKCHGEGCRKKAARNLPACESCGGQGVRQNLRRVGPGFVTRETVKCERCRGTGRVIKPEDRCRKCHGNRTVSETKPLSVYVPRGSRHGDKIVLDEQADEEPGKSVGNLVFDIEEDASSSNLERRGDDLYTELTVSLAEALGGFERDVCKTLDDRALRLSVPAGRVIRPGNYVRFPKEGWPLDDNGRKFGDLYVQMHIQFPPDFWFTERADVQTLQNILPQVAKPSFDADQSNTETVQKFDVIESANDLPHYLNEENDAQGPQCAQQ</sequence>
<keyword evidence="4 6" id="KW-0862">Zinc</keyword>
<organism evidence="9 10">
    <name type="scientific">Lachancea mirantina</name>
    <dbReference type="NCBI Taxonomy" id="1230905"/>
    <lineage>
        <taxon>Eukaryota</taxon>
        <taxon>Fungi</taxon>
        <taxon>Dikarya</taxon>
        <taxon>Ascomycota</taxon>
        <taxon>Saccharomycotina</taxon>
        <taxon>Saccharomycetes</taxon>
        <taxon>Saccharomycetales</taxon>
        <taxon>Saccharomycetaceae</taxon>
        <taxon>Lachancea</taxon>
    </lineage>
</organism>
<evidence type="ECO:0000256" key="6">
    <source>
        <dbReference type="PROSITE-ProRule" id="PRU00546"/>
    </source>
</evidence>
<dbReference type="FunFam" id="2.10.230.10:FF:000001">
    <property type="entry name" value="DnaJ subfamily A member 2"/>
    <property type="match status" value="1"/>
</dbReference>